<feature type="transmembrane region" description="Helical" evidence="1">
    <location>
        <begin position="23"/>
        <end position="42"/>
    </location>
</feature>
<dbReference type="EMBL" id="JAOWRF010000319">
    <property type="protein sequence ID" value="MCV3216273.1"/>
    <property type="molecule type" value="Genomic_DNA"/>
</dbReference>
<organism evidence="2 3">
    <name type="scientific">Plectonema radiosum NIES-515</name>
    <dbReference type="NCBI Taxonomy" id="2986073"/>
    <lineage>
        <taxon>Bacteria</taxon>
        <taxon>Bacillati</taxon>
        <taxon>Cyanobacteriota</taxon>
        <taxon>Cyanophyceae</taxon>
        <taxon>Oscillatoriophycideae</taxon>
        <taxon>Oscillatoriales</taxon>
        <taxon>Microcoleaceae</taxon>
        <taxon>Plectonema</taxon>
    </lineage>
</organism>
<dbReference type="Pfam" id="PF07082">
    <property type="entry name" value="DUF1350"/>
    <property type="match status" value="1"/>
</dbReference>
<dbReference type="InterPro" id="IPR029058">
    <property type="entry name" value="AB_hydrolase_fold"/>
</dbReference>
<reference evidence="2 3" key="1">
    <citation type="submission" date="2022-10" db="EMBL/GenBank/DDBJ databases">
        <title>Identification of biosynthetic pathway for the production of the potent trypsin inhibitor radiosumin.</title>
        <authorList>
            <person name="Fewer D.P."/>
            <person name="Delbaje E."/>
            <person name="Ouyang X."/>
            <person name="Agostino P.D."/>
            <person name="Wahlsten M."/>
            <person name="Jokela J."/>
            <person name="Permi P."/>
            <person name="Haapaniemi E."/>
            <person name="Koistinen H."/>
        </authorList>
    </citation>
    <scope>NUCLEOTIDE SEQUENCE [LARGE SCALE GENOMIC DNA]</scope>
    <source>
        <strain evidence="2 3">NIES-515</strain>
    </source>
</reference>
<dbReference type="PANTHER" id="PTHR34127:SF1">
    <property type="entry name" value="OS04G0405600 PROTEIN"/>
    <property type="match status" value="1"/>
</dbReference>
<keyword evidence="1" id="KW-1133">Transmembrane helix</keyword>
<accession>A0ABT3B4I1</accession>
<dbReference type="SUPFAM" id="SSF53474">
    <property type="entry name" value="alpha/beta-Hydrolases"/>
    <property type="match status" value="1"/>
</dbReference>
<keyword evidence="3" id="KW-1185">Reference proteome</keyword>
<comment type="caution">
    <text evidence="2">The sequence shown here is derived from an EMBL/GenBank/DDBJ whole genome shotgun (WGS) entry which is preliminary data.</text>
</comment>
<protein>
    <submittedName>
        <fullName evidence="2">DUF1350 family protein</fullName>
    </submittedName>
</protein>
<keyword evidence="1" id="KW-0812">Transmembrane</keyword>
<proteinExistence type="predicted"/>
<name>A0ABT3B4I1_9CYAN</name>
<sequence length="335" mass="38853">MNPKLRFQPVSHSWVALHPQPQGVIQFVAGAFFGTFAPMLFYRYLIQSLFEQGYTIVLLPFNFTFNHYLEAGFLIREQYEILPELVRMASFEGYDYEPYLDDKNFYWIGHSLGCKYICLLEAFTSLPNQPQVLEQFIRKLMFNTSDEAQIQSVIADISILVDELTQKIVEVRKLVHLYVGRDVKIASIFIKGQVSILLAPDISDTSSAIRPKFLANLFDKIGWGVKPTPEETYSLIKESDLFNLLGLIDFKSDKIAKSTCEWFINIRKIPHKNFHNHLEGGHLRPLGIRLISHVINFFHSLVIESFEKRNIGFDIYVIQLLKDLKQIQQKKDRSK</sequence>
<evidence type="ECO:0000256" key="1">
    <source>
        <dbReference type="SAM" id="Phobius"/>
    </source>
</evidence>
<gene>
    <name evidence="2" type="ORF">OGM63_22620</name>
</gene>
<keyword evidence="1" id="KW-0472">Membrane</keyword>
<evidence type="ECO:0000313" key="2">
    <source>
        <dbReference type="EMBL" id="MCV3216273.1"/>
    </source>
</evidence>
<dbReference type="Proteomes" id="UP001526143">
    <property type="component" value="Unassembled WGS sequence"/>
</dbReference>
<dbReference type="InterPro" id="IPR010765">
    <property type="entry name" value="DUF1350"/>
</dbReference>
<evidence type="ECO:0000313" key="3">
    <source>
        <dbReference type="Proteomes" id="UP001526143"/>
    </source>
</evidence>
<dbReference type="PANTHER" id="PTHR34127">
    <property type="entry name" value="OS04G0405600 PROTEIN"/>
    <property type="match status" value="1"/>
</dbReference>
<dbReference type="RefSeq" id="WP_263747917.1">
    <property type="nucleotide sequence ID" value="NZ_JAOWRF010000319.1"/>
</dbReference>